<dbReference type="PANTHER" id="PTHR31891">
    <property type="entry name" value="FORMAMIDASE C869.04-RELATED"/>
    <property type="match status" value="1"/>
</dbReference>
<accession>A0A5N6AK85</accession>
<dbReference type="Gene3D" id="2.60.120.580">
    <property type="entry name" value="Acetamidase/Formamidase-like domains"/>
    <property type="match status" value="2"/>
</dbReference>
<dbReference type="SUPFAM" id="SSF141130">
    <property type="entry name" value="Acetamidase/Formamidase-like"/>
    <property type="match status" value="1"/>
</dbReference>
<keyword evidence="2" id="KW-1185">Reference proteome</keyword>
<gene>
    <name evidence="1" type="ORF">FH607_004580</name>
</gene>
<dbReference type="Proteomes" id="UP000314251">
    <property type="component" value="Unassembled WGS sequence"/>
</dbReference>
<comment type="caution">
    <text evidence="1">The sequence shown here is derived from an EMBL/GenBank/DDBJ whole genome shotgun (WGS) entry which is preliminary data.</text>
</comment>
<dbReference type="OrthoDB" id="9785236at2"/>
<name>A0A5N6AK85_9ACTN</name>
<dbReference type="Pfam" id="PF03069">
    <property type="entry name" value="FmdA_AmdA"/>
    <property type="match status" value="1"/>
</dbReference>
<dbReference type="EMBL" id="VDLY02000003">
    <property type="protein sequence ID" value="KAB8168532.1"/>
    <property type="molecule type" value="Genomic_DNA"/>
</dbReference>
<proteinExistence type="predicted"/>
<dbReference type="Gene3D" id="3.10.28.20">
    <property type="entry name" value="Acetamidase/Formamidase-like domains"/>
    <property type="match status" value="1"/>
</dbReference>
<dbReference type="PANTHER" id="PTHR31891:SF1">
    <property type="entry name" value="FORMAMIDASE C869.04-RELATED"/>
    <property type="match status" value="1"/>
</dbReference>
<sequence>MVRPITTAIQHRDFNRDFSGTSAGLQGARAAVTATAAAGAFPVLQRGERLPSGIDYLPADPEHVLWGRLPCAGDKPVAVVAPGERIVVDTVSHEGILADQGSDPVAFFGRYGVEPGQVLADAVEITARGRRSPGDGPHVVTGPIAVAGARPGDLLAVRTERLELRAPYGVISTRHGRGVLADDPQLGGDYHTFCSVTAGPDGRWLGTLPERRDPNARTGQVSFPLAPFLGIVGVATDTPTRANSVPPGPHGGNVDIRLLTPGSTLFLPVQVPEALLYVGDPHYAQGNGEVALTAFEAPLRAQLGVDLLPRELVAEELAGVAGPFAAGHGLLVPTGLDADLNEALRRCVRNAVALLGAVSGLEARQAYLYLSAAADFQVSQAVDLVAGVHGELRVADFAVENAPGPVARRILERAR</sequence>
<dbReference type="AlphaFoldDB" id="A0A5N6AK85"/>
<evidence type="ECO:0000313" key="1">
    <source>
        <dbReference type="EMBL" id="KAB8168532.1"/>
    </source>
</evidence>
<organism evidence="1 2">
    <name type="scientific">Streptomyces mimosae</name>
    <dbReference type="NCBI Taxonomy" id="2586635"/>
    <lineage>
        <taxon>Bacteria</taxon>
        <taxon>Bacillati</taxon>
        <taxon>Actinomycetota</taxon>
        <taxon>Actinomycetes</taxon>
        <taxon>Kitasatosporales</taxon>
        <taxon>Streptomycetaceae</taxon>
        <taxon>Streptomyces</taxon>
    </lineage>
</organism>
<dbReference type="RefSeq" id="WP_139666320.1">
    <property type="nucleotide sequence ID" value="NZ_VDLY02000003.1"/>
</dbReference>
<dbReference type="InterPro" id="IPR004304">
    <property type="entry name" value="FmdA_AmdA"/>
</dbReference>
<reference evidence="1" key="1">
    <citation type="submission" date="2019-10" db="EMBL/GenBank/DDBJ databases">
        <title>Nonomuraea sp. nov., isolated from Phyllanthus amarus.</title>
        <authorList>
            <person name="Klykleung N."/>
            <person name="Tanasupawat S."/>
        </authorList>
    </citation>
    <scope>NUCLEOTIDE SEQUENCE [LARGE SCALE GENOMIC DNA]</scope>
    <source>
        <strain evidence="1">3MP-10</strain>
    </source>
</reference>
<dbReference type="GO" id="GO:0016811">
    <property type="term" value="F:hydrolase activity, acting on carbon-nitrogen (but not peptide) bonds, in linear amides"/>
    <property type="evidence" value="ECO:0007669"/>
    <property type="project" value="InterPro"/>
</dbReference>
<protein>
    <submittedName>
        <fullName evidence="1">Acetamidase</fullName>
    </submittedName>
</protein>
<evidence type="ECO:0000313" key="2">
    <source>
        <dbReference type="Proteomes" id="UP000314251"/>
    </source>
</evidence>